<feature type="non-terminal residue" evidence="5">
    <location>
        <position position="1"/>
    </location>
</feature>
<dbReference type="EMBL" id="ML996337">
    <property type="protein sequence ID" value="KAF2727350.1"/>
    <property type="molecule type" value="Genomic_DNA"/>
</dbReference>
<dbReference type="InterPro" id="IPR052450">
    <property type="entry name" value="TRBD-Containing_Protein"/>
</dbReference>
<reference evidence="5" key="1">
    <citation type="journal article" date="2020" name="Stud. Mycol.">
        <title>101 Dothideomycetes genomes: a test case for predicting lifestyles and emergence of pathogens.</title>
        <authorList>
            <person name="Haridas S."/>
            <person name="Albert R."/>
            <person name="Binder M."/>
            <person name="Bloem J."/>
            <person name="Labutti K."/>
            <person name="Salamov A."/>
            <person name="Andreopoulos B."/>
            <person name="Baker S."/>
            <person name="Barry K."/>
            <person name="Bills G."/>
            <person name="Bluhm B."/>
            <person name="Cannon C."/>
            <person name="Castanera R."/>
            <person name="Culley D."/>
            <person name="Daum C."/>
            <person name="Ezra D."/>
            <person name="Gonzalez J."/>
            <person name="Henrissat B."/>
            <person name="Kuo A."/>
            <person name="Liang C."/>
            <person name="Lipzen A."/>
            <person name="Lutzoni F."/>
            <person name="Magnuson J."/>
            <person name="Mondo S."/>
            <person name="Nolan M."/>
            <person name="Ohm R."/>
            <person name="Pangilinan J."/>
            <person name="Park H.-J."/>
            <person name="Ramirez L."/>
            <person name="Alfaro M."/>
            <person name="Sun H."/>
            <person name="Tritt A."/>
            <person name="Yoshinaga Y."/>
            <person name="Zwiers L.-H."/>
            <person name="Turgeon B."/>
            <person name="Goodwin S."/>
            <person name="Spatafora J."/>
            <person name="Crous P."/>
            <person name="Grigoriev I."/>
        </authorList>
    </citation>
    <scope>NUCLEOTIDE SEQUENCE</scope>
    <source>
        <strain evidence="5">CBS 125425</strain>
    </source>
</reference>
<sequence length="70" mass="8313">ENQGQEEDDVVDQEAKQGRSRKRNKWSEQETQDLLRGVSKFGIGNWKKILQCPEFAFNQRTTVDLKDRFR</sequence>
<accession>A0A9P4UWN5</accession>
<feature type="non-terminal residue" evidence="5">
    <location>
        <position position="70"/>
    </location>
</feature>
<dbReference type="PANTHER" id="PTHR46734:SF1">
    <property type="entry name" value="TELOMERIC REPEAT-BINDING FACTOR 1"/>
    <property type="match status" value="1"/>
</dbReference>
<dbReference type="AlphaFoldDB" id="A0A9P4UWN5"/>
<evidence type="ECO:0000259" key="3">
    <source>
        <dbReference type="PROSITE" id="PS50090"/>
    </source>
</evidence>
<dbReference type="Proteomes" id="UP000799444">
    <property type="component" value="Unassembled WGS sequence"/>
</dbReference>
<feature type="domain" description="HTH myb-type" evidence="4">
    <location>
        <begin position="18"/>
        <end position="70"/>
    </location>
</feature>
<dbReference type="Pfam" id="PF00249">
    <property type="entry name" value="Myb_DNA-binding"/>
    <property type="match status" value="1"/>
</dbReference>
<dbReference type="CDD" id="cd11660">
    <property type="entry name" value="SANT_TRF"/>
    <property type="match status" value="1"/>
</dbReference>
<evidence type="ECO:0000256" key="2">
    <source>
        <dbReference type="SAM" id="MobiDB-lite"/>
    </source>
</evidence>
<keyword evidence="1" id="KW-0539">Nucleus</keyword>
<comment type="caution">
    <text evidence="5">The sequence shown here is derived from an EMBL/GenBank/DDBJ whole genome shotgun (WGS) entry which is preliminary data.</text>
</comment>
<feature type="domain" description="Myb-like" evidence="3">
    <location>
        <begin position="18"/>
        <end position="70"/>
    </location>
</feature>
<gene>
    <name evidence="5" type="ORF">EJ04DRAFT_389381</name>
</gene>
<dbReference type="PROSITE" id="PS51294">
    <property type="entry name" value="HTH_MYB"/>
    <property type="match status" value="1"/>
</dbReference>
<dbReference type="InterPro" id="IPR009057">
    <property type="entry name" value="Homeodomain-like_sf"/>
</dbReference>
<organism evidence="5 6">
    <name type="scientific">Polyplosphaeria fusca</name>
    <dbReference type="NCBI Taxonomy" id="682080"/>
    <lineage>
        <taxon>Eukaryota</taxon>
        <taxon>Fungi</taxon>
        <taxon>Dikarya</taxon>
        <taxon>Ascomycota</taxon>
        <taxon>Pezizomycotina</taxon>
        <taxon>Dothideomycetes</taxon>
        <taxon>Pleosporomycetidae</taxon>
        <taxon>Pleosporales</taxon>
        <taxon>Tetraplosphaeriaceae</taxon>
        <taxon>Polyplosphaeria</taxon>
    </lineage>
</organism>
<evidence type="ECO:0000256" key="1">
    <source>
        <dbReference type="ARBA" id="ARBA00023242"/>
    </source>
</evidence>
<dbReference type="InterPro" id="IPR017930">
    <property type="entry name" value="Myb_dom"/>
</dbReference>
<dbReference type="PROSITE" id="PS50090">
    <property type="entry name" value="MYB_LIKE"/>
    <property type="match status" value="1"/>
</dbReference>
<dbReference type="SUPFAM" id="SSF46689">
    <property type="entry name" value="Homeodomain-like"/>
    <property type="match status" value="1"/>
</dbReference>
<keyword evidence="6" id="KW-1185">Reference proteome</keyword>
<feature type="region of interest" description="Disordered" evidence="2">
    <location>
        <begin position="1"/>
        <end position="30"/>
    </location>
</feature>
<evidence type="ECO:0000313" key="6">
    <source>
        <dbReference type="Proteomes" id="UP000799444"/>
    </source>
</evidence>
<dbReference type="OrthoDB" id="608866at2759"/>
<protein>
    <recommendedName>
        <fullName evidence="7">Telomeric repeat binding factor 1</fullName>
    </recommendedName>
</protein>
<feature type="compositionally biased region" description="Acidic residues" evidence="2">
    <location>
        <begin position="1"/>
        <end position="12"/>
    </location>
</feature>
<proteinExistence type="predicted"/>
<dbReference type="Gene3D" id="1.10.246.220">
    <property type="match status" value="1"/>
</dbReference>
<evidence type="ECO:0000259" key="4">
    <source>
        <dbReference type="PROSITE" id="PS51294"/>
    </source>
</evidence>
<evidence type="ECO:0000313" key="5">
    <source>
        <dbReference type="EMBL" id="KAF2727350.1"/>
    </source>
</evidence>
<evidence type="ECO:0008006" key="7">
    <source>
        <dbReference type="Google" id="ProtNLM"/>
    </source>
</evidence>
<dbReference type="InterPro" id="IPR001005">
    <property type="entry name" value="SANT/Myb"/>
</dbReference>
<name>A0A9P4UWN5_9PLEO</name>
<dbReference type="PANTHER" id="PTHR46734">
    <property type="entry name" value="TELOMERIC REPEAT-BINDING FACTOR 1 TERF1"/>
    <property type="match status" value="1"/>
</dbReference>